<keyword evidence="3" id="KW-1185">Reference proteome</keyword>
<gene>
    <name evidence="2" type="ORF">SAMN06295955_10863</name>
</gene>
<proteinExistence type="predicted"/>
<evidence type="ECO:0000313" key="3">
    <source>
        <dbReference type="Proteomes" id="UP000198339"/>
    </source>
</evidence>
<evidence type="ECO:0000256" key="1">
    <source>
        <dbReference type="SAM" id="MobiDB-lite"/>
    </source>
</evidence>
<reference evidence="2 3" key="1">
    <citation type="submission" date="2017-06" db="EMBL/GenBank/DDBJ databases">
        <authorList>
            <person name="Kim H.J."/>
            <person name="Triplett B.A."/>
        </authorList>
    </citation>
    <scope>NUCLEOTIDE SEQUENCE [LARGE SCALE GENOMIC DNA]</scope>
    <source>
        <strain evidence="2 3">DS15</strain>
    </source>
</reference>
<dbReference type="AlphaFoldDB" id="A0A239IQI8"/>
<organism evidence="2 3">
    <name type="scientific">Sphingopyxis indica</name>
    <dbReference type="NCBI Taxonomy" id="436663"/>
    <lineage>
        <taxon>Bacteria</taxon>
        <taxon>Pseudomonadati</taxon>
        <taxon>Pseudomonadota</taxon>
        <taxon>Alphaproteobacteria</taxon>
        <taxon>Sphingomonadales</taxon>
        <taxon>Sphingomonadaceae</taxon>
        <taxon>Sphingopyxis</taxon>
    </lineage>
</organism>
<name>A0A239IQI8_9SPHN</name>
<feature type="region of interest" description="Disordered" evidence="1">
    <location>
        <begin position="1"/>
        <end position="20"/>
    </location>
</feature>
<dbReference type="Proteomes" id="UP000198339">
    <property type="component" value="Unassembled WGS sequence"/>
</dbReference>
<dbReference type="EMBL" id="FZPA01000008">
    <property type="protein sequence ID" value="SNS94694.1"/>
    <property type="molecule type" value="Genomic_DNA"/>
</dbReference>
<protein>
    <submittedName>
        <fullName evidence="2">Uncharacterized protein</fullName>
    </submittedName>
</protein>
<evidence type="ECO:0000313" key="2">
    <source>
        <dbReference type="EMBL" id="SNS94694.1"/>
    </source>
</evidence>
<sequence>MRDLGNDGAKSTMPQPFLHTGENGLVVAGLHIDHPIRGKTRLGERWREQIRPGHAPKNLAFAACGYSCRKERCRRAINRAIAATGDLVKRTDG</sequence>
<accession>A0A239IQI8</accession>